<reference evidence="1" key="1">
    <citation type="submission" date="2022-03" db="EMBL/GenBank/DDBJ databases">
        <authorList>
            <person name="Tunstrom K."/>
        </authorList>
    </citation>
    <scope>NUCLEOTIDE SEQUENCE</scope>
</reference>
<comment type="caution">
    <text evidence="1">The sequence shown here is derived from an EMBL/GenBank/DDBJ whole genome shotgun (WGS) entry which is preliminary data.</text>
</comment>
<proteinExistence type="predicted"/>
<dbReference type="SUPFAM" id="SSF56672">
    <property type="entry name" value="DNA/RNA polymerases"/>
    <property type="match status" value="1"/>
</dbReference>
<accession>A0AAU9VAN5</accession>
<evidence type="ECO:0000313" key="1">
    <source>
        <dbReference type="EMBL" id="CAH2108843.1"/>
    </source>
</evidence>
<gene>
    <name evidence="1" type="ORF">EEDITHA_LOCUS22744</name>
</gene>
<dbReference type="Gene3D" id="3.10.10.10">
    <property type="entry name" value="HIV Type 1 Reverse Transcriptase, subunit A, domain 1"/>
    <property type="match status" value="1"/>
</dbReference>
<dbReference type="Proteomes" id="UP001153954">
    <property type="component" value="Unassembled WGS sequence"/>
</dbReference>
<dbReference type="AlphaFoldDB" id="A0AAU9VAN5"/>
<dbReference type="InterPro" id="IPR043502">
    <property type="entry name" value="DNA/RNA_pol_sf"/>
</dbReference>
<protein>
    <recommendedName>
        <fullName evidence="3">Gag-pol polyprotein</fullName>
    </recommendedName>
</protein>
<evidence type="ECO:0008006" key="3">
    <source>
        <dbReference type="Google" id="ProtNLM"/>
    </source>
</evidence>
<organism evidence="1 2">
    <name type="scientific">Euphydryas editha</name>
    <name type="common">Edith's checkerspot</name>
    <dbReference type="NCBI Taxonomy" id="104508"/>
    <lineage>
        <taxon>Eukaryota</taxon>
        <taxon>Metazoa</taxon>
        <taxon>Ecdysozoa</taxon>
        <taxon>Arthropoda</taxon>
        <taxon>Hexapoda</taxon>
        <taxon>Insecta</taxon>
        <taxon>Pterygota</taxon>
        <taxon>Neoptera</taxon>
        <taxon>Endopterygota</taxon>
        <taxon>Lepidoptera</taxon>
        <taxon>Glossata</taxon>
        <taxon>Ditrysia</taxon>
        <taxon>Papilionoidea</taxon>
        <taxon>Nymphalidae</taxon>
        <taxon>Nymphalinae</taxon>
        <taxon>Euphydryas</taxon>
    </lineage>
</organism>
<name>A0AAU9VAN5_EUPED</name>
<dbReference type="EMBL" id="CAKOGL010000043">
    <property type="protein sequence ID" value="CAH2108843.1"/>
    <property type="molecule type" value="Genomic_DNA"/>
</dbReference>
<sequence>MILIKNLEILFHVVPDDYLSNDILLGREIISQGFNVSLTSDNVILTSCRNILSCVKSDASSRLDLDYIDTDVPFEYRPQLEAVLNEFSASFSRGVATSRVNTGQLEIRLIDPTKVVQRRPYRLGADERQVVRNKVNELLKAGVIRPSCSPFSSPMLLVKKRMGRTACALITES</sequence>
<dbReference type="GO" id="GO:0071897">
    <property type="term" value="P:DNA biosynthetic process"/>
    <property type="evidence" value="ECO:0007669"/>
    <property type="project" value="UniProtKB-ARBA"/>
</dbReference>
<keyword evidence="2" id="KW-1185">Reference proteome</keyword>
<evidence type="ECO:0000313" key="2">
    <source>
        <dbReference type="Proteomes" id="UP001153954"/>
    </source>
</evidence>